<dbReference type="Pfam" id="PF00326">
    <property type="entry name" value="Peptidase_S9"/>
    <property type="match status" value="1"/>
</dbReference>
<dbReference type="InterPro" id="IPR053145">
    <property type="entry name" value="AB_hydrolase_Est10"/>
</dbReference>
<evidence type="ECO:0000256" key="1">
    <source>
        <dbReference type="ARBA" id="ARBA00022801"/>
    </source>
</evidence>
<dbReference type="InterPro" id="IPR029058">
    <property type="entry name" value="AB_hydrolase_fold"/>
</dbReference>
<dbReference type="EMBL" id="CP003332">
    <property type="protein sequence ID" value="AFJ63227.1"/>
    <property type="molecule type" value="Genomic_DNA"/>
</dbReference>
<evidence type="ECO:0000313" key="3">
    <source>
        <dbReference type="EMBL" id="AFJ63227.1"/>
    </source>
</evidence>
<dbReference type="MEROPS" id="S09.B06"/>
<feature type="domain" description="Peptidase S9 prolyl oligopeptidase catalytic" evidence="2">
    <location>
        <begin position="78"/>
        <end position="270"/>
    </location>
</feature>
<dbReference type="GO" id="GO:0008242">
    <property type="term" value="F:omega peptidase activity"/>
    <property type="evidence" value="ECO:0007669"/>
    <property type="project" value="UniProtKB-EC"/>
</dbReference>
<reference evidence="3 4" key="1">
    <citation type="journal article" date="2012" name="J. Biotechnol.">
        <title>Genome sequence of the plant growth promoting strain Bacillus amyloliquefaciens subsp. plantarum B9601-Y2 and expression of mersacidin and other secondary metabolites.</title>
        <authorList>
            <person name="He P."/>
            <person name="Hao K."/>
            <person name="Blom J."/>
            <person name="Ruckert C."/>
            <person name="Vater J."/>
            <person name="Mao Z."/>
            <person name="Wu Y."/>
            <person name="Hou M."/>
            <person name="He P."/>
            <person name="He Y."/>
            <person name="Borriss R."/>
        </authorList>
    </citation>
    <scope>NUCLEOTIDE SEQUENCE [LARGE SCALE GENOMIC DNA]</scope>
    <source>
        <strain evidence="3">Y2</strain>
    </source>
</reference>
<sequence length="272" mass="31136">MGKNKKTDDIRRLIVLLVEKKRFPSPSPHVRLFAVCYESEGLKVKGLLAEPAEPGTYDGFLYLRGGIKNVGMVRPGRIVQFASQGFVVFAPYYRGNQGGEGNEDFAGEDREDAFSAFRLLREHPNVREGRVHIFGFSRGGIMGLLTAIEMGHQAASLVSWGGVSDMVLTYEERKDMRRMMKRVIGGTPKKVPDEYRWRSPFEKADRIQAPVLLIHGENDENVSIEHARMIEDKLKEAGKPVETWYYSGFTHYFPPQENRRIVRRLAEWMKTR</sequence>
<proteinExistence type="predicted"/>
<name>I2C9A3_BACAY</name>
<dbReference type="AlphaFoldDB" id="I2C9A3"/>
<organism evidence="3 4">
    <name type="scientific">Bacillus amyloliquefaciens (strain Y2)</name>
    <name type="common">Bacillus amyloliquefaciens subsp. plantarum (strain B9601-Y2)</name>
    <dbReference type="NCBI Taxonomy" id="1155777"/>
    <lineage>
        <taxon>Bacteria</taxon>
        <taxon>Bacillati</taxon>
        <taxon>Bacillota</taxon>
        <taxon>Bacilli</taxon>
        <taxon>Bacillales</taxon>
        <taxon>Bacillaceae</taxon>
        <taxon>Bacillus</taxon>
        <taxon>Bacillus amyloliquefaciens group</taxon>
    </lineage>
</organism>
<accession>I2C9A3</accession>
<dbReference type="EC" id="3.4.19.1" evidence="3"/>
<dbReference type="InterPro" id="IPR001375">
    <property type="entry name" value="Peptidase_S9_cat"/>
</dbReference>
<dbReference type="GO" id="GO:0006508">
    <property type="term" value="P:proteolysis"/>
    <property type="evidence" value="ECO:0007669"/>
    <property type="project" value="InterPro"/>
</dbReference>
<dbReference type="PANTHER" id="PTHR43265">
    <property type="entry name" value="ESTERASE ESTD"/>
    <property type="match status" value="1"/>
</dbReference>
<protein>
    <submittedName>
        <fullName evidence="3">Acylaminoacyl-peptidase</fullName>
        <ecNumber evidence="3">3.4.19.1</ecNumber>
    </submittedName>
</protein>
<dbReference type="GO" id="GO:0052689">
    <property type="term" value="F:carboxylic ester hydrolase activity"/>
    <property type="evidence" value="ECO:0007669"/>
    <property type="project" value="TreeGrafter"/>
</dbReference>
<dbReference type="Gene3D" id="3.40.50.1820">
    <property type="entry name" value="alpha/beta hydrolase"/>
    <property type="match status" value="1"/>
</dbReference>
<dbReference type="HOGENOM" id="CLU_068621_0_0_9"/>
<dbReference type="SUPFAM" id="SSF53474">
    <property type="entry name" value="alpha/beta-Hydrolases"/>
    <property type="match status" value="1"/>
</dbReference>
<evidence type="ECO:0000313" key="4">
    <source>
        <dbReference type="Proteomes" id="UP000002878"/>
    </source>
</evidence>
<dbReference type="InterPro" id="IPR002471">
    <property type="entry name" value="Pept_S9_AS"/>
</dbReference>
<keyword evidence="1 3" id="KW-0378">Hydrolase</keyword>
<dbReference type="KEGG" id="bqy:MUS_3344"/>
<evidence type="ECO:0000259" key="2">
    <source>
        <dbReference type="Pfam" id="PF00326"/>
    </source>
</evidence>
<dbReference type="PROSITE" id="PS00708">
    <property type="entry name" value="PRO_ENDOPEP_SER"/>
    <property type="match status" value="1"/>
</dbReference>
<dbReference type="Proteomes" id="UP000002878">
    <property type="component" value="Chromosome"/>
</dbReference>
<dbReference type="PANTHER" id="PTHR43265:SF1">
    <property type="entry name" value="ESTERASE ESTD"/>
    <property type="match status" value="1"/>
</dbReference>
<dbReference type="PATRIC" id="fig|1126211.3.peg.3188"/>
<gene>
    <name evidence="3" type="primary">ytmA</name>
    <name evidence="3" type="ORF">MUS_3344</name>
</gene>
<dbReference type="GO" id="GO:0004252">
    <property type="term" value="F:serine-type endopeptidase activity"/>
    <property type="evidence" value="ECO:0007669"/>
    <property type="project" value="InterPro"/>
</dbReference>